<dbReference type="Proteomes" id="UP000011115">
    <property type="component" value="Unassembled WGS sequence"/>
</dbReference>
<feature type="region of interest" description="Disordered" evidence="1">
    <location>
        <begin position="5"/>
        <end position="28"/>
    </location>
</feature>
<name>M1DQ10_SOLTU</name>
<sequence>MLQFKCPKHREKDQNDPNLKADEAIDGPDRRTVGRLTVHPVSCRLSSVADLRTTPTVHGPTLGPWVASVGGTCRFLQSLLFAPFESGVLHYLPLWNIHPRMKSKLDEYGGKELQSLPLSTRN</sequence>
<keyword evidence="3" id="KW-1185">Reference proteome</keyword>
<dbReference type="PaxDb" id="4113-PGSC0003DMT400092543"/>
<reference evidence="3" key="1">
    <citation type="journal article" date="2011" name="Nature">
        <title>Genome sequence and analysis of the tuber crop potato.</title>
        <authorList>
            <consortium name="The Potato Genome Sequencing Consortium"/>
        </authorList>
    </citation>
    <scope>NUCLEOTIDE SEQUENCE [LARGE SCALE GENOMIC DNA]</scope>
    <source>
        <strain evidence="3">cv. DM1-3 516 R44</strain>
    </source>
</reference>
<dbReference type="EnsemblPlants" id="PGSC0003DMT400092543">
    <property type="protein sequence ID" value="PGSC0003DMT400092543"/>
    <property type="gene ID" value="PGSC0003DMG400042114"/>
</dbReference>
<proteinExistence type="predicted"/>
<dbReference type="Gramene" id="PGSC0003DMT400092543">
    <property type="protein sequence ID" value="PGSC0003DMT400092543"/>
    <property type="gene ID" value="PGSC0003DMG400042114"/>
</dbReference>
<dbReference type="HOGENOM" id="CLU_2030819_0_0_1"/>
<dbReference type="AlphaFoldDB" id="M1DQ10"/>
<evidence type="ECO:0000256" key="1">
    <source>
        <dbReference type="SAM" id="MobiDB-lite"/>
    </source>
</evidence>
<reference evidence="2" key="2">
    <citation type="submission" date="2015-06" db="UniProtKB">
        <authorList>
            <consortium name="EnsemblPlants"/>
        </authorList>
    </citation>
    <scope>IDENTIFICATION</scope>
    <source>
        <strain evidence="2">DM1-3 516 R44</strain>
    </source>
</reference>
<evidence type="ECO:0000313" key="2">
    <source>
        <dbReference type="EnsemblPlants" id="PGSC0003DMT400092543"/>
    </source>
</evidence>
<accession>M1DQ10</accession>
<organism evidence="2 3">
    <name type="scientific">Solanum tuberosum</name>
    <name type="common">Potato</name>
    <dbReference type="NCBI Taxonomy" id="4113"/>
    <lineage>
        <taxon>Eukaryota</taxon>
        <taxon>Viridiplantae</taxon>
        <taxon>Streptophyta</taxon>
        <taxon>Embryophyta</taxon>
        <taxon>Tracheophyta</taxon>
        <taxon>Spermatophyta</taxon>
        <taxon>Magnoliopsida</taxon>
        <taxon>eudicotyledons</taxon>
        <taxon>Gunneridae</taxon>
        <taxon>Pentapetalae</taxon>
        <taxon>asterids</taxon>
        <taxon>lamiids</taxon>
        <taxon>Solanales</taxon>
        <taxon>Solanaceae</taxon>
        <taxon>Solanoideae</taxon>
        <taxon>Solaneae</taxon>
        <taxon>Solanum</taxon>
    </lineage>
</organism>
<protein>
    <submittedName>
        <fullName evidence="2">Uncharacterized protein</fullName>
    </submittedName>
</protein>
<evidence type="ECO:0000313" key="3">
    <source>
        <dbReference type="Proteomes" id="UP000011115"/>
    </source>
</evidence>
<feature type="compositionally biased region" description="Basic and acidic residues" evidence="1">
    <location>
        <begin position="10"/>
        <end position="28"/>
    </location>
</feature>
<dbReference type="InParanoid" id="M1DQ10"/>